<dbReference type="InterPro" id="IPR013785">
    <property type="entry name" value="Aldolase_TIM"/>
</dbReference>
<reference evidence="8" key="1">
    <citation type="journal article" date="2014" name="Front. Microbiol.">
        <title>High frequency of phylogenetically diverse reductive dehalogenase-homologous genes in deep subseafloor sedimentary metagenomes.</title>
        <authorList>
            <person name="Kawai M."/>
            <person name="Futagami T."/>
            <person name="Toyoda A."/>
            <person name="Takaki Y."/>
            <person name="Nishi S."/>
            <person name="Hori S."/>
            <person name="Arai W."/>
            <person name="Tsubouchi T."/>
            <person name="Morono Y."/>
            <person name="Uchiyama I."/>
            <person name="Ito T."/>
            <person name="Fujiyama A."/>
            <person name="Inagaki F."/>
            <person name="Takami H."/>
        </authorList>
    </citation>
    <scope>NUCLEOTIDE SEQUENCE</scope>
    <source>
        <strain evidence="8">Expedition CK06-06</strain>
    </source>
</reference>
<dbReference type="SUPFAM" id="SSF102114">
    <property type="entry name" value="Radical SAM enzymes"/>
    <property type="match status" value="1"/>
</dbReference>
<dbReference type="GO" id="GO:0051539">
    <property type="term" value="F:4 iron, 4 sulfur cluster binding"/>
    <property type="evidence" value="ECO:0007669"/>
    <property type="project" value="UniProtKB-KW"/>
</dbReference>
<name>X1PN58_9ZZZZ</name>
<dbReference type="PANTHER" id="PTHR30352">
    <property type="entry name" value="PYRUVATE FORMATE-LYASE-ACTIVATING ENZYME"/>
    <property type="match status" value="1"/>
</dbReference>
<dbReference type="InterPro" id="IPR034457">
    <property type="entry name" value="Organic_radical-activating"/>
</dbReference>
<evidence type="ECO:0000256" key="2">
    <source>
        <dbReference type="ARBA" id="ARBA00022485"/>
    </source>
</evidence>
<accession>X1PN58</accession>
<evidence type="ECO:0000256" key="3">
    <source>
        <dbReference type="ARBA" id="ARBA00022691"/>
    </source>
</evidence>
<comment type="caution">
    <text evidence="8">The sequence shown here is derived from an EMBL/GenBank/DDBJ whole genome shotgun (WGS) entry which is preliminary data.</text>
</comment>
<dbReference type="Pfam" id="PF04055">
    <property type="entry name" value="Radical_SAM"/>
    <property type="match status" value="1"/>
</dbReference>
<keyword evidence="2" id="KW-0004">4Fe-4S</keyword>
<dbReference type="GO" id="GO:0003824">
    <property type="term" value="F:catalytic activity"/>
    <property type="evidence" value="ECO:0007669"/>
    <property type="project" value="InterPro"/>
</dbReference>
<keyword evidence="3" id="KW-0949">S-adenosyl-L-methionine</keyword>
<evidence type="ECO:0000256" key="4">
    <source>
        <dbReference type="ARBA" id="ARBA00022723"/>
    </source>
</evidence>
<protein>
    <recommendedName>
        <fullName evidence="7">Radical SAM core domain-containing protein</fullName>
    </recommendedName>
</protein>
<dbReference type="NCBIfam" id="TIGR02495">
    <property type="entry name" value="NrdG2"/>
    <property type="match status" value="1"/>
</dbReference>
<gene>
    <name evidence="8" type="ORF">S06H3_57177</name>
</gene>
<comment type="cofactor">
    <cofactor evidence="1">
        <name>[4Fe-4S] cluster</name>
        <dbReference type="ChEBI" id="CHEBI:49883"/>
    </cofactor>
</comment>
<dbReference type="SFLD" id="SFLDS00029">
    <property type="entry name" value="Radical_SAM"/>
    <property type="match status" value="2"/>
</dbReference>
<sequence length="216" mass="24461">SLVFVGGCNFRCPFCQNPDLVLNPRSLPSTGEKEVIDHLLSRRKWLDGLVITGGEPMLEKDLPNFLSKIKKEGFLVEIETNGTNPGMLRDLVKRSLIDYLALDIKAPFEWEKYSKAAGIVDENLFGKVKESVKILSGSNIDYELRTTVVPGLADQEDLISIARSFEGVKKYVLQQFVPKITLDKQYEKIKPYSKDKLEEMKEKIADCVEFCEIRGV</sequence>
<keyword evidence="5" id="KW-0408">Iron</keyword>
<dbReference type="CDD" id="cd01335">
    <property type="entry name" value="Radical_SAM"/>
    <property type="match status" value="1"/>
</dbReference>
<dbReference type="InterPro" id="IPR012840">
    <property type="entry name" value="NrdG2"/>
</dbReference>
<dbReference type="PROSITE" id="PS51918">
    <property type="entry name" value="RADICAL_SAM"/>
    <property type="match status" value="1"/>
</dbReference>
<evidence type="ECO:0000256" key="6">
    <source>
        <dbReference type="ARBA" id="ARBA00023014"/>
    </source>
</evidence>
<evidence type="ECO:0000313" key="8">
    <source>
        <dbReference type="EMBL" id="GAI57712.1"/>
    </source>
</evidence>
<keyword evidence="6" id="KW-0411">Iron-sulfur</keyword>
<keyword evidence="4" id="KW-0479">Metal-binding</keyword>
<evidence type="ECO:0000259" key="7">
    <source>
        <dbReference type="PROSITE" id="PS51918"/>
    </source>
</evidence>
<feature type="domain" description="Radical SAM core" evidence="7">
    <location>
        <begin position="1"/>
        <end position="214"/>
    </location>
</feature>
<dbReference type="SFLD" id="SFLDG01067">
    <property type="entry name" value="SPASM/twitch_domain_containing"/>
    <property type="match status" value="1"/>
</dbReference>
<dbReference type="SFLD" id="SFLDG01094">
    <property type="entry name" value="Uncharacterised_Radical_SAM_Su"/>
    <property type="match status" value="1"/>
</dbReference>
<dbReference type="Gene3D" id="3.20.20.70">
    <property type="entry name" value="Aldolase class I"/>
    <property type="match status" value="1"/>
</dbReference>
<proteinExistence type="predicted"/>
<dbReference type="PANTHER" id="PTHR30352:SF5">
    <property type="entry name" value="PYRUVATE FORMATE-LYASE 1-ACTIVATING ENZYME"/>
    <property type="match status" value="1"/>
</dbReference>
<organism evidence="8">
    <name type="scientific">marine sediment metagenome</name>
    <dbReference type="NCBI Taxonomy" id="412755"/>
    <lineage>
        <taxon>unclassified sequences</taxon>
        <taxon>metagenomes</taxon>
        <taxon>ecological metagenomes</taxon>
    </lineage>
</organism>
<dbReference type="InterPro" id="IPR058240">
    <property type="entry name" value="rSAM_sf"/>
</dbReference>
<evidence type="ECO:0000256" key="1">
    <source>
        <dbReference type="ARBA" id="ARBA00001966"/>
    </source>
</evidence>
<dbReference type="AlphaFoldDB" id="X1PN58"/>
<dbReference type="InterPro" id="IPR007197">
    <property type="entry name" value="rSAM"/>
</dbReference>
<evidence type="ECO:0000256" key="5">
    <source>
        <dbReference type="ARBA" id="ARBA00023004"/>
    </source>
</evidence>
<feature type="non-terminal residue" evidence="8">
    <location>
        <position position="1"/>
    </location>
</feature>
<dbReference type="GO" id="GO:0046872">
    <property type="term" value="F:metal ion binding"/>
    <property type="evidence" value="ECO:0007669"/>
    <property type="project" value="UniProtKB-KW"/>
</dbReference>
<dbReference type="EMBL" id="BARV01036872">
    <property type="protein sequence ID" value="GAI57712.1"/>
    <property type="molecule type" value="Genomic_DNA"/>
</dbReference>